<dbReference type="PROSITE" id="PS00216">
    <property type="entry name" value="SUGAR_TRANSPORT_1"/>
    <property type="match status" value="1"/>
</dbReference>
<dbReference type="NCBIfam" id="TIGR00711">
    <property type="entry name" value="efflux_EmrB"/>
    <property type="match status" value="1"/>
</dbReference>
<comment type="subcellular location">
    <subcellularLocation>
        <location evidence="1">Cell membrane</location>
        <topology evidence="1">Multi-pass membrane protein</topology>
    </subcellularLocation>
</comment>
<feature type="compositionally biased region" description="Low complexity" evidence="7">
    <location>
        <begin position="515"/>
        <end position="548"/>
    </location>
</feature>
<feature type="transmembrane region" description="Helical" evidence="8">
    <location>
        <begin position="55"/>
        <end position="72"/>
    </location>
</feature>
<dbReference type="InterPro" id="IPR036259">
    <property type="entry name" value="MFS_trans_sf"/>
</dbReference>
<keyword evidence="11" id="KW-1185">Reference proteome</keyword>
<dbReference type="InterPro" id="IPR011701">
    <property type="entry name" value="MFS"/>
</dbReference>
<feature type="transmembrane region" description="Helical" evidence="8">
    <location>
        <begin position="112"/>
        <end position="130"/>
    </location>
</feature>
<sequence length="563" mass="57199">MNPDLSTGRRRAILALLAVTVLIVVMDLTILNVAMNQIQAGLGASNADLQWALDSYLITFAAFLFTGGVTADRFGRKKVLIGGLLIFGTTSGLAAFSTSIGALILWRAVMGVGAAVVPTVTLALIIVIFPPMERAKAIAAWAAAAGVAFAVGPVLGGLLLDKFWWGSVFLVNVPLIVVAVALMIWLVPEFKNPNPAKFDPLGVVLSIVAVASLVYGIVIGGDKNDWTRADVLGPIAAGLVLAAVLVFVERRMASPALDVSLLRNSRFSAGTVVIALCFFALIGAIFITQFYYQAVLGYSPLKAGLLVLPMGIGSMVVSARCPKLVAKFGPRMVVTAGSLAMAISFALTSSFGAGTALVVLIAAQLLFGLGWGCIMAPATASLMSVVPPMKAAAGQAVSQTGRQVAGALGIAVIGSILGVEYRDSIGSAVNVLPAHLRDDAAGSIGGTLEAVKSAGLTTQAPALIHKAMDAYLSGMRVTMLVIAGVAVLAALVSLRWLPNQPPAPPMPPPAPPVPAAAEPEGAGSVGSAVSEPAAAQSATAQSTAQSTAGTNPVTGANPSGAPA</sequence>
<evidence type="ECO:0000256" key="8">
    <source>
        <dbReference type="SAM" id="Phobius"/>
    </source>
</evidence>
<comment type="caution">
    <text evidence="10">The sequence shown here is derived from an EMBL/GenBank/DDBJ whole genome shotgun (WGS) entry which is preliminary data.</text>
</comment>
<evidence type="ECO:0000259" key="9">
    <source>
        <dbReference type="PROSITE" id="PS50850"/>
    </source>
</evidence>
<dbReference type="CDD" id="cd17321">
    <property type="entry name" value="MFS_MMR_MDR_like"/>
    <property type="match status" value="1"/>
</dbReference>
<keyword evidence="6 8" id="KW-0472">Membrane</keyword>
<feature type="transmembrane region" description="Helical" evidence="8">
    <location>
        <begin position="164"/>
        <end position="186"/>
    </location>
</feature>
<dbReference type="InterPro" id="IPR005829">
    <property type="entry name" value="Sugar_transporter_CS"/>
</dbReference>
<dbReference type="Pfam" id="PF07690">
    <property type="entry name" value="MFS_1"/>
    <property type="match status" value="1"/>
</dbReference>
<evidence type="ECO:0000313" key="10">
    <source>
        <dbReference type="EMBL" id="MBS2549395.1"/>
    </source>
</evidence>
<protein>
    <submittedName>
        <fullName evidence="10">MFS transporter</fullName>
    </submittedName>
</protein>
<feature type="transmembrane region" description="Helical" evidence="8">
    <location>
        <begin position="198"/>
        <end position="219"/>
    </location>
</feature>
<feature type="transmembrane region" description="Helical" evidence="8">
    <location>
        <begin position="333"/>
        <end position="351"/>
    </location>
</feature>
<dbReference type="Gene3D" id="1.20.1720.10">
    <property type="entry name" value="Multidrug resistance protein D"/>
    <property type="match status" value="1"/>
</dbReference>
<evidence type="ECO:0000256" key="6">
    <source>
        <dbReference type="ARBA" id="ARBA00023136"/>
    </source>
</evidence>
<dbReference type="RefSeq" id="WP_212010954.1">
    <property type="nucleotide sequence ID" value="NZ_JAAFYZ010000071.1"/>
</dbReference>
<evidence type="ECO:0000256" key="5">
    <source>
        <dbReference type="ARBA" id="ARBA00022989"/>
    </source>
</evidence>
<evidence type="ECO:0000256" key="3">
    <source>
        <dbReference type="ARBA" id="ARBA00022475"/>
    </source>
</evidence>
<dbReference type="Gene3D" id="1.20.1250.20">
    <property type="entry name" value="MFS general substrate transporter like domains"/>
    <property type="match status" value="1"/>
</dbReference>
<keyword evidence="5 8" id="KW-1133">Transmembrane helix</keyword>
<feature type="region of interest" description="Disordered" evidence="7">
    <location>
        <begin position="503"/>
        <end position="563"/>
    </location>
</feature>
<proteinExistence type="predicted"/>
<evidence type="ECO:0000256" key="7">
    <source>
        <dbReference type="SAM" id="MobiDB-lite"/>
    </source>
</evidence>
<feature type="transmembrane region" description="Helical" evidence="8">
    <location>
        <begin position="12"/>
        <end position="35"/>
    </location>
</feature>
<evidence type="ECO:0000313" key="11">
    <source>
        <dbReference type="Proteomes" id="UP000730482"/>
    </source>
</evidence>
<dbReference type="PRINTS" id="PR01036">
    <property type="entry name" value="TCRTETB"/>
</dbReference>
<reference evidence="10 11" key="1">
    <citation type="submission" date="2020-02" db="EMBL/GenBank/DDBJ databases">
        <title>Acidophilic actinobacteria isolated from forest soil.</title>
        <authorList>
            <person name="Golinska P."/>
        </authorList>
    </citation>
    <scope>NUCLEOTIDE SEQUENCE [LARGE SCALE GENOMIC DNA]</scope>
    <source>
        <strain evidence="10 11">NL8</strain>
    </source>
</reference>
<keyword evidence="2" id="KW-0813">Transport</keyword>
<feature type="transmembrane region" description="Helical" evidence="8">
    <location>
        <begin position="357"/>
        <end position="380"/>
    </location>
</feature>
<feature type="transmembrane region" description="Helical" evidence="8">
    <location>
        <begin position="477"/>
        <end position="497"/>
    </location>
</feature>
<dbReference type="Proteomes" id="UP000730482">
    <property type="component" value="Unassembled WGS sequence"/>
</dbReference>
<feature type="domain" description="Major facilitator superfamily (MFS) profile" evidence="9">
    <location>
        <begin position="13"/>
        <end position="501"/>
    </location>
</feature>
<dbReference type="InterPro" id="IPR020846">
    <property type="entry name" value="MFS_dom"/>
</dbReference>
<feature type="transmembrane region" description="Helical" evidence="8">
    <location>
        <begin position="269"/>
        <end position="291"/>
    </location>
</feature>
<feature type="compositionally biased region" description="Pro residues" evidence="7">
    <location>
        <begin position="503"/>
        <end position="514"/>
    </location>
</feature>
<dbReference type="SUPFAM" id="SSF103473">
    <property type="entry name" value="MFS general substrate transporter"/>
    <property type="match status" value="1"/>
</dbReference>
<feature type="transmembrane region" description="Helical" evidence="8">
    <location>
        <begin position="231"/>
        <end position="248"/>
    </location>
</feature>
<name>A0ABS5KTM5_9ACTN</name>
<feature type="transmembrane region" description="Helical" evidence="8">
    <location>
        <begin position="303"/>
        <end position="321"/>
    </location>
</feature>
<evidence type="ECO:0000256" key="4">
    <source>
        <dbReference type="ARBA" id="ARBA00022692"/>
    </source>
</evidence>
<feature type="transmembrane region" description="Helical" evidence="8">
    <location>
        <begin position="137"/>
        <end position="158"/>
    </location>
</feature>
<dbReference type="PROSITE" id="PS50850">
    <property type="entry name" value="MFS"/>
    <property type="match status" value="1"/>
</dbReference>
<keyword evidence="3" id="KW-1003">Cell membrane</keyword>
<dbReference type="EMBL" id="JAAFYZ010000071">
    <property type="protein sequence ID" value="MBS2549395.1"/>
    <property type="molecule type" value="Genomic_DNA"/>
</dbReference>
<organism evidence="10 11">
    <name type="scientific">Catenulispora pinistramenti</name>
    <dbReference type="NCBI Taxonomy" id="2705254"/>
    <lineage>
        <taxon>Bacteria</taxon>
        <taxon>Bacillati</taxon>
        <taxon>Actinomycetota</taxon>
        <taxon>Actinomycetes</taxon>
        <taxon>Catenulisporales</taxon>
        <taxon>Catenulisporaceae</taxon>
        <taxon>Catenulispora</taxon>
    </lineage>
</organism>
<gene>
    <name evidence="10" type="ORF">KGQ19_21260</name>
</gene>
<evidence type="ECO:0000256" key="1">
    <source>
        <dbReference type="ARBA" id="ARBA00004651"/>
    </source>
</evidence>
<dbReference type="PANTHER" id="PTHR42718">
    <property type="entry name" value="MAJOR FACILITATOR SUPERFAMILY MULTIDRUG TRANSPORTER MFSC"/>
    <property type="match status" value="1"/>
</dbReference>
<dbReference type="PANTHER" id="PTHR42718:SF42">
    <property type="entry name" value="EXPORT PROTEIN"/>
    <property type="match status" value="1"/>
</dbReference>
<feature type="transmembrane region" description="Helical" evidence="8">
    <location>
        <begin position="79"/>
        <end position="106"/>
    </location>
</feature>
<dbReference type="InterPro" id="IPR004638">
    <property type="entry name" value="EmrB-like"/>
</dbReference>
<accession>A0ABS5KTM5</accession>
<keyword evidence="4 8" id="KW-0812">Transmembrane</keyword>
<evidence type="ECO:0000256" key="2">
    <source>
        <dbReference type="ARBA" id="ARBA00022448"/>
    </source>
</evidence>